<evidence type="ECO:0000313" key="2">
    <source>
        <dbReference type="EMBL" id="GAA0773329.1"/>
    </source>
</evidence>
<accession>A0ABN1KQ88</accession>
<reference evidence="2 3" key="1">
    <citation type="journal article" date="2019" name="Int. J. Syst. Evol. Microbiol.">
        <title>The Global Catalogue of Microorganisms (GCM) 10K type strain sequencing project: providing services to taxonomists for standard genome sequencing and annotation.</title>
        <authorList>
            <consortium name="The Broad Institute Genomics Platform"/>
            <consortium name="The Broad Institute Genome Sequencing Center for Infectious Disease"/>
            <person name="Wu L."/>
            <person name="Ma J."/>
        </authorList>
    </citation>
    <scope>NUCLEOTIDE SEQUENCE [LARGE SCALE GENOMIC DNA]</scope>
    <source>
        <strain evidence="2 3">JCM 1417</strain>
    </source>
</reference>
<dbReference type="EMBL" id="BAAACI010000006">
    <property type="protein sequence ID" value="GAA0773329.1"/>
    <property type="molecule type" value="Genomic_DNA"/>
</dbReference>
<sequence>MILVNIINKEFLRQKLYVFGLIFSTLGLKYEIYDEKSGDGDVIISYGEKFPEKLSSCRGIFIKDSAELFNKNYLKTMPPIMINRYCMDEPIKYITEIISLFSKDKIGISREGCNTKINIDIISDIFFLVTRYEEVLLKDKDIHDRFNPSESIAYKEDFINRPVVNEQIELLWRELQRIDSTLVKRKAWGNKDFAFCLSHDIDTIFKYKDKFIKIIAVKILKEKNIKGAIERVKHYFRVNKDILCDPFWTFPYLLGLEKKYGFTASYYFMAGGQTKHDNIYKITNKKLEPIFKDIKECNSEIGLHGSYNSYNNVSTLNKEIKLLSKINKICGIRQHYLRFKVPYTWRVQENNKITYDTTLGYAQVAGFRGGICSPFKPYDLISNKIIDIYEIPLILMDGTLAEKEYMGLNPEEGLLYAKELIDRVKDVNGVFTLLWHNSSFDNTSKWSQWKYVYQEVLKYVYSENGLGVSGKDLISCIK</sequence>
<dbReference type="InterPro" id="IPR054297">
    <property type="entry name" value="DUF7033"/>
</dbReference>
<evidence type="ECO:0000313" key="3">
    <source>
        <dbReference type="Proteomes" id="UP001501047"/>
    </source>
</evidence>
<gene>
    <name evidence="2" type="ORF">GCM10008908_21350</name>
</gene>
<dbReference type="CDD" id="cd10931">
    <property type="entry name" value="CE4_u7"/>
    <property type="match status" value="1"/>
</dbReference>
<keyword evidence="3" id="KW-1185">Reference proteome</keyword>
<comment type="caution">
    <text evidence="2">The sequence shown here is derived from an EMBL/GenBank/DDBJ whole genome shotgun (WGS) entry which is preliminary data.</text>
</comment>
<dbReference type="Pfam" id="PF23019">
    <property type="entry name" value="DUF7033"/>
    <property type="match status" value="1"/>
</dbReference>
<feature type="domain" description="DUF7033" evidence="1">
    <location>
        <begin position="117"/>
        <end position="209"/>
    </location>
</feature>
<protein>
    <submittedName>
        <fullName evidence="2">Polysaccharide deacetylase family protein</fullName>
    </submittedName>
</protein>
<name>A0ABN1KQ88_CLOSU</name>
<evidence type="ECO:0000259" key="1">
    <source>
        <dbReference type="Pfam" id="PF23019"/>
    </source>
</evidence>
<dbReference type="Proteomes" id="UP001501047">
    <property type="component" value="Unassembled WGS sequence"/>
</dbReference>
<dbReference type="RefSeq" id="WP_343826285.1">
    <property type="nucleotide sequence ID" value="NZ_BAAACI010000006.1"/>
</dbReference>
<dbReference type="SUPFAM" id="SSF88713">
    <property type="entry name" value="Glycoside hydrolase/deacetylase"/>
    <property type="match status" value="1"/>
</dbReference>
<dbReference type="Gene3D" id="3.20.20.370">
    <property type="entry name" value="Glycoside hydrolase/deacetylase"/>
    <property type="match status" value="1"/>
</dbReference>
<organism evidence="2 3">
    <name type="scientific">Clostridium subterminale</name>
    <dbReference type="NCBI Taxonomy" id="1550"/>
    <lineage>
        <taxon>Bacteria</taxon>
        <taxon>Bacillati</taxon>
        <taxon>Bacillota</taxon>
        <taxon>Clostridia</taxon>
        <taxon>Eubacteriales</taxon>
        <taxon>Clostridiaceae</taxon>
        <taxon>Clostridium</taxon>
    </lineage>
</organism>
<proteinExistence type="predicted"/>
<dbReference type="InterPro" id="IPR011330">
    <property type="entry name" value="Glyco_hydro/deAcase_b/a-brl"/>
</dbReference>